<dbReference type="InterPro" id="IPR019453">
    <property type="entry name" value="VPS39/TGFA1_Znf"/>
</dbReference>
<dbReference type="GO" id="GO:0005737">
    <property type="term" value="C:cytoplasm"/>
    <property type="evidence" value="ECO:0007669"/>
    <property type="project" value="UniProtKB-SubCell"/>
</dbReference>
<dbReference type="Pfam" id="PF00780">
    <property type="entry name" value="CNH"/>
    <property type="match status" value="1"/>
</dbReference>
<protein>
    <recommendedName>
        <fullName evidence="6">CNH domain-containing protein</fullName>
    </recommendedName>
</protein>
<dbReference type="GO" id="GO:0006914">
    <property type="term" value="P:autophagy"/>
    <property type="evidence" value="ECO:0007669"/>
    <property type="project" value="TreeGrafter"/>
</dbReference>
<keyword evidence="2" id="KW-0813">Transport</keyword>
<keyword evidence="3" id="KW-0963">Cytoplasm</keyword>
<dbReference type="PANTHER" id="PTHR12894">
    <property type="entry name" value="CNH DOMAIN CONTAINING"/>
    <property type="match status" value="1"/>
</dbReference>
<keyword evidence="8" id="KW-1185">Reference proteome</keyword>
<proteinExistence type="predicted"/>
<evidence type="ECO:0000313" key="7">
    <source>
        <dbReference type="EMBL" id="KAK3585434.1"/>
    </source>
</evidence>
<evidence type="ECO:0000256" key="4">
    <source>
        <dbReference type="ARBA" id="ARBA00022927"/>
    </source>
</evidence>
<dbReference type="Pfam" id="PF10367">
    <property type="entry name" value="zf-Vps39_C"/>
    <property type="match status" value="1"/>
</dbReference>
<feature type="repeat" description="CHCR" evidence="5">
    <location>
        <begin position="562"/>
        <end position="726"/>
    </location>
</feature>
<evidence type="ECO:0000313" key="8">
    <source>
        <dbReference type="Proteomes" id="UP001195483"/>
    </source>
</evidence>
<evidence type="ECO:0000256" key="3">
    <source>
        <dbReference type="ARBA" id="ARBA00022490"/>
    </source>
</evidence>
<comment type="subcellular location">
    <subcellularLocation>
        <location evidence="1">Cytoplasm</location>
    </subcellularLocation>
</comment>
<comment type="caution">
    <text evidence="7">The sequence shown here is derived from an EMBL/GenBank/DDBJ whole genome shotgun (WGS) entry which is preliminary data.</text>
</comment>
<organism evidence="7 8">
    <name type="scientific">Potamilus streckersoni</name>
    <dbReference type="NCBI Taxonomy" id="2493646"/>
    <lineage>
        <taxon>Eukaryota</taxon>
        <taxon>Metazoa</taxon>
        <taxon>Spiralia</taxon>
        <taxon>Lophotrochozoa</taxon>
        <taxon>Mollusca</taxon>
        <taxon>Bivalvia</taxon>
        <taxon>Autobranchia</taxon>
        <taxon>Heteroconchia</taxon>
        <taxon>Palaeoheterodonta</taxon>
        <taxon>Unionida</taxon>
        <taxon>Unionoidea</taxon>
        <taxon>Unionidae</taxon>
        <taxon>Ambleminae</taxon>
        <taxon>Lampsilini</taxon>
        <taxon>Potamilus</taxon>
    </lineage>
</organism>
<evidence type="ECO:0000259" key="6">
    <source>
        <dbReference type="PROSITE" id="PS50219"/>
    </source>
</evidence>
<accession>A0AAE0VPG9</accession>
<name>A0AAE0VPG9_9BIVA</name>
<sequence length="863" mass="99205">MSIKAFELVPAIERLKLMSDKAKTQIECIDVCGKNLYIGTNDCFVVHYILEERPTQAGRMAFHNEKQGHKYLALKKPIDQLRAASALNRILVLCDHTLTMLNMLDLEPVMSGAKVKGVTYFCLNDNPVRGNPFSVEVCVALKKKQIQLYTITEDRIIHVKDVSIPEQAIRIGIDGHFICAALASQYCMVNFETGQLQDLFPYDSESTKPVVKRISKEEFLLSGPSALGMFVTSEGISQRPPMQLSDNLLGVSYVHPYIVSLNDEFITVHSILDQQQKQAIPFQGGANIGDFDGRVFISSAKEIYALVPVAWEKQVQALLADKRVQEALDLAKNANHAGLSKDKFLKIYRRFQQQAAFIEFSQQNFDEAKELFKGGKVDVRELLSLYPGLMPSSSNFTRSIPVLHEIADVNNLCKDNEEMKKDYKKFLRNYLEEIRGTKDGHGFKQVIDTVLLKLYAEINWPELIPLIAVDTGCDLKESVEWLEKYERYHALGLLFKYHGENDKAMQIWSRLVNGEIKDELFPGLEFVVEFLSNINDPELVWKYVDWALEKDQELSVKIFTERPSNEPPTERFRPETVIDYLHRFPKAVIAYLEYLIFQKKLEKEKYHTHLAVLYLDSVLQLMKNNNVKKEHLDNARSKLRHMLQLSNMYRVQLILGKVKEQDMHAECAILYGKLEEHDKAMKILVHKLKDYVAAENYCFVNSQGKDSTYRKRLFHILLGVYLDPSNERKDLLVTPAVELLNRNVTEFDTAKVLQLLPENWSVQLVKQFLSQTVRKSMNFHRTIRIERMMSRGENLWVKEASIQMQKSPIQMNDDKMCAVCNRAFSDPTFVRYPNGIITHVHCAKNKHVCPVTGKLFSICSKNS</sequence>
<dbReference type="PROSITE" id="PS50219">
    <property type="entry name" value="CNH"/>
    <property type="match status" value="1"/>
</dbReference>
<evidence type="ECO:0000256" key="1">
    <source>
        <dbReference type="ARBA" id="ARBA00004496"/>
    </source>
</evidence>
<dbReference type="Proteomes" id="UP001195483">
    <property type="component" value="Unassembled WGS sequence"/>
</dbReference>
<dbReference type="InterPro" id="IPR032914">
    <property type="entry name" value="Vam6/VPS39/TRAP1"/>
</dbReference>
<dbReference type="AlphaFoldDB" id="A0AAE0VPG9"/>
<reference evidence="7" key="2">
    <citation type="journal article" date="2021" name="Genome Biol. Evol.">
        <title>Developing a high-quality reference genome for a parasitic bivalve with doubly uniparental inheritance (Bivalvia: Unionida).</title>
        <authorList>
            <person name="Smith C.H."/>
        </authorList>
    </citation>
    <scope>NUCLEOTIDE SEQUENCE</scope>
    <source>
        <strain evidence="7">CHS0354</strain>
        <tissue evidence="7">Mantle</tissue>
    </source>
</reference>
<keyword evidence="4" id="KW-0653">Protein transport</keyword>
<dbReference type="EMBL" id="JAEAOA010001226">
    <property type="protein sequence ID" value="KAK3585434.1"/>
    <property type="molecule type" value="Genomic_DNA"/>
</dbReference>
<evidence type="ECO:0000256" key="5">
    <source>
        <dbReference type="PROSITE-ProRule" id="PRU01006"/>
    </source>
</evidence>
<dbReference type="InterPro" id="IPR019452">
    <property type="entry name" value="VPS39/TGF_beta_rcpt-assoc_1"/>
</dbReference>
<reference evidence="7" key="3">
    <citation type="submission" date="2023-05" db="EMBL/GenBank/DDBJ databases">
        <authorList>
            <person name="Smith C.H."/>
        </authorList>
    </citation>
    <scope>NUCLEOTIDE SEQUENCE</scope>
    <source>
        <strain evidence="7">CHS0354</strain>
        <tissue evidence="7">Mantle</tissue>
    </source>
</reference>
<dbReference type="PROSITE" id="PS50236">
    <property type="entry name" value="CHCR"/>
    <property type="match status" value="1"/>
</dbReference>
<dbReference type="GO" id="GO:0006886">
    <property type="term" value="P:intracellular protein transport"/>
    <property type="evidence" value="ECO:0007669"/>
    <property type="project" value="UniProtKB-UniRule"/>
</dbReference>
<dbReference type="GO" id="GO:0034058">
    <property type="term" value="P:endosomal vesicle fusion"/>
    <property type="evidence" value="ECO:0007669"/>
    <property type="project" value="TreeGrafter"/>
</dbReference>
<dbReference type="PANTHER" id="PTHR12894:SF27">
    <property type="entry name" value="TRANSFORMING GROWTH FACTOR-BETA RECEPTOR-ASSOCIATED PROTEIN 1"/>
    <property type="match status" value="1"/>
</dbReference>
<dbReference type="InterPro" id="IPR001180">
    <property type="entry name" value="CNH_dom"/>
</dbReference>
<evidence type="ECO:0000256" key="2">
    <source>
        <dbReference type="ARBA" id="ARBA00022448"/>
    </source>
</evidence>
<reference evidence="7" key="1">
    <citation type="journal article" date="2021" name="Genome Biol. Evol.">
        <title>A High-Quality Reference Genome for a Parasitic Bivalve with Doubly Uniparental Inheritance (Bivalvia: Unionida).</title>
        <authorList>
            <person name="Smith C.H."/>
        </authorList>
    </citation>
    <scope>NUCLEOTIDE SEQUENCE</scope>
    <source>
        <strain evidence="7">CHS0354</strain>
    </source>
</reference>
<gene>
    <name evidence="7" type="ORF">CHS0354_020152</name>
</gene>
<dbReference type="Pfam" id="PF10366">
    <property type="entry name" value="Vps39_1"/>
    <property type="match status" value="1"/>
</dbReference>
<dbReference type="InterPro" id="IPR000547">
    <property type="entry name" value="Clathrin_H-chain/VPS_repeat"/>
</dbReference>
<feature type="domain" description="CNH" evidence="6">
    <location>
        <begin position="23"/>
        <end position="295"/>
    </location>
</feature>
<dbReference type="GO" id="GO:0016020">
    <property type="term" value="C:membrane"/>
    <property type="evidence" value="ECO:0007669"/>
    <property type="project" value="TreeGrafter"/>
</dbReference>